<dbReference type="Proteomes" id="UP001562425">
    <property type="component" value="Unassembled WGS sequence"/>
</dbReference>
<evidence type="ECO:0000313" key="2">
    <source>
        <dbReference type="EMBL" id="KAL1377723.1"/>
    </source>
</evidence>
<feature type="transmembrane region" description="Helical" evidence="1">
    <location>
        <begin position="49"/>
        <end position="74"/>
    </location>
</feature>
<dbReference type="EMBL" id="JBEHCU010010785">
    <property type="protein sequence ID" value="KAL1377723.1"/>
    <property type="molecule type" value="Genomic_DNA"/>
</dbReference>
<dbReference type="AlphaFoldDB" id="A0ABD1CMY3"/>
<keyword evidence="1" id="KW-0812">Transmembrane</keyword>
<sequence length="87" mass="9881">MNLLCPSMDQLYRLALSLFRWCGFVPFGLDGSSLRVQSQTHHGGNPFTFKWIILVVCICLVDVFLTGVVTYMFIFMPFSTDLPDSPK</sequence>
<proteinExistence type="predicted"/>
<evidence type="ECO:0000256" key="1">
    <source>
        <dbReference type="SAM" id="Phobius"/>
    </source>
</evidence>
<gene>
    <name evidence="2" type="ORF">pipiens_016068</name>
</gene>
<comment type="caution">
    <text evidence="2">The sequence shown here is derived from an EMBL/GenBank/DDBJ whole genome shotgun (WGS) entry which is preliminary data.</text>
</comment>
<organism evidence="2 3">
    <name type="scientific">Culex pipiens pipiens</name>
    <name type="common">Northern house mosquito</name>
    <dbReference type="NCBI Taxonomy" id="38569"/>
    <lineage>
        <taxon>Eukaryota</taxon>
        <taxon>Metazoa</taxon>
        <taxon>Ecdysozoa</taxon>
        <taxon>Arthropoda</taxon>
        <taxon>Hexapoda</taxon>
        <taxon>Insecta</taxon>
        <taxon>Pterygota</taxon>
        <taxon>Neoptera</taxon>
        <taxon>Endopterygota</taxon>
        <taxon>Diptera</taxon>
        <taxon>Nematocera</taxon>
        <taxon>Culicoidea</taxon>
        <taxon>Culicidae</taxon>
        <taxon>Culicinae</taxon>
        <taxon>Culicini</taxon>
        <taxon>Culex</taxon>
        <taxon>Culex</taxon>
    </lineage>
</organism>
<reference evidence="2 3" key="1">
    <citation type="submission" date="2024-05" db="EMBL/GenBank/DDBJ databases">
        <title>Culex pipiens pipiens assembly and annotation.</title>
        <authorList>
            <person name="Alout H."/>
            <person name="Durand T."/>
        </authorList>
    </citation>
    <scope>NUCLEOTIDE SEQUENCE [LARGE SCALE GENOMIC DNA]</scope>
    <source>
        <strain evidence="2">HA-2024</strain>
        <tissue evidence="2">Whole body</tissue>
    </source>
</reference>
<protein>
    <submittedName>
        <fullName evidence="2">Uncharacterized protein</fullName>
    </submittedName>
</protein>
<keyword evidence="3" id="KW-1185">Reference proteome</keyword>
<evidence type="ECO:0000313" key="3">
    <source>
        <dbReference type="Proteomes" id="UP001562425"/>
    </source>
</evidence>
<name>A0ABD1CMY3_CULPP</name>
<accession>A0ABD1CMY3</accession>
<keyword evidence="1" id="KW-0472">Membrane</keyword>
<keyword evidence="1" id="KW-1133">Transmembrane helix</keyword>